<feature type="region of interest" description="Disordered" evidence="3">
    <location>
        <begin position="1044"/>
        <end position="1072"/>
    </location>
</feature>
<name>A0ABD3HIB4_9MARC</name>
<accession>A0ABD3HIB4</accession>
<evidence type="ECO:0000259" key="5">
    <source>
        <dbReference type="Pfam" id="PF16206"/>
    </source>
</evidence>
<evidence type="ECO:0000313" key="8">
    <source>
        <dbReference type="Proteomes" id="UP001633002"/>
    </source>
</evidence>
<dbReference type="PANTHER" id="PTHR34199">
    <property type="entry name" value="NUMOD3 MOTIF FAMILY PROTEIN, EXPRESSED"/>
    <property type="match status" value="1"/>
</dbReference>
<feature type="compositionally biased region" description="Polar residues" evidence="3">
    <location>
        <begin position="1048"/>
        <end position="1072"/>
    </location>
</feature>
<feature type="domain" description="Mon2 C-terminal" evidence="5">
    <location>
        <begin position="988"/>
        <end position="1031"/>
    </location>
</feature>
<feature type="domain" description="Mon2 C-terminal" evidence="5">
    <location>
        <begin position="1101"/>
        <end position="1265"/>
    </location>
</feature>
<keyword evidence="8" id="KW-1185">Reference proteome</keyword>
<evidence type="ECO:0000259" key="6">
    <source>
        <dbReference type="Pfam" id="PF16213"/>
    </source>
</evidence>
<comment type="caution">
    <text evidence="7">The sequence shown here is derived from an EMBL/GenBank/DDBJ whole genome shotgun (WGS) entry which is preliminary data.</text>
</comment>
<protein>
    <recommendedName>
        <fullName evidence="9">Protein MON2 homolog</fullName>
    </recommendedName>
</protein>
<evidence type="ECO:0000256" key="2">
    <source>
        <dbReference type="ARBA" id="ARBA00022927"/>
    </source>
</evidence>
<feature type="domain" description="Mon2 C-terminal" evidence="5">
    <location>
        <begin position="1460"/>
        <end position="1718"/>
    </location>
</feature>
<feature type="compositionally biased region" description="Low complexity" evidence="3">
    <location>
        <begin position="1738"/>
        <end position="1748"/>
    </location>
</feature>
<keyword evidence="2" id="KW-0653">Protein transport</keyword>
<evidence type="ECO:0000259" key="4">
    <source>
        <dbReference type="Pfam" id="PF12783"/>
    </source>
</evidence>
<reference evidence="7 8" key="1">
    <citation type="submission" date="2024-09" db="EMBL/GenBank/DDBJ databases">
        <title>Chromosome-scale assembly of Riccia sorocarpa.</title>
        <authorList>
            <person name="Paukszto L."/>
        </authorList>
    </citation>
    <scope>NUCLEOTIDE SEQUENCE [LARGE SCALE GENOMIC DNA]</scope>
    <source>
        <strain evidence="7">LP-2024</strain>
        <tissue evidence="7">Aerial parts of the thallus</tissue>
    </source>
</reference>
<evidence type="ECO:0008006" key="9">
    <source>
        <dbReference type="Google" id="ProtNLM"/>
    </source>
</evidence>
<dbReference type="Proteomes" id="UP001633002">
    <property type="component" value="Unassembled WGS sequence"/>
</dbReference>
<gene>
    <name evidence="7" type="ORF">R1sor_004814</name>
</gene>
<evidence type="ECO:0000256" key="3">
    <source>
        <dbReference type="SAM" id="MobiDB-lite"/>
    </source>
</evidence>
<dbReference type="EMBL" id="JBJQOH010000003">
    <property type="protein sequence ID" value="KAL3691163.1"/>
    <property type="molecule type" value="Genomic_DNA"/>
</dbReference>
<keyword evidence="1" id="KW-0813">Transport</keyword>
<sequence length="1799" mass="196336">MVRQLKLQGPIPFVEPQGGRICGRCSENAESRIYALRLWRMQNRENSLELGGERQAAMAFVAVLEADLRALSAEARRKYPQVKDAAEHAILKLRSQSDPAQLAKSDDIVRTFLLACEPKNVKLSALGLSCMQKLIAHDAVAPAALPPILSTLKEHSEMSDEAVQLKILQTILTILQSQLHPQDEESMAVLLGICLRLLSNTRNADSVHSTAAATLRQAVALIFDRVITAENLPVLKADSRSRNARSNSVSGDVSRNIAASKAVEAALRDEACTSTSKHNLTQAGRLGLRLFEDLTSLAGGGTCNWLHVSSLQRTFALDMLEYVLSHYVPVFRKLGPYQQVLRGQVCSLLMTSMRTSGDLDGEGSEPAYKRLVLRTVANVTRLYSTIVTTECEVFLSMLIKSADLELPLWHRIMVLEVLRGFCVEARMLHLLFQTFDMKPENTSLVTDLVQALANVVRSIQAQEVNEEALNAVAAMFNSKARGVEWTMDNEASGAAVIVASEAHAITLAVEGLLGVVFTVAAMTDEALDEGELDSPRLERAPDMKLVGGRGRGGELASTCSSLVQAVWRTLLESLSLMLSRSQGEAIVLEILKGYQAFTQSCGVLRAVQPRDAFLSSLCKFALAPQEEGSGSSSVTVSPAKRGDSSSEQKEGVVVLTVKNVQALRTLFNISHRLNCVLDNSWTMILETLAVVDRLIHSPHATTQEVSTFGPRSSEGRQATDFQILSSLDAQLFESSASMSTSAVCSLVSALRQVSNNSLVGVVSGLGSAASGSSTGGIASAISGSTLPKIFGVDRMLTVLTHNLHRADLLWDLVSAHLYELTLHESPQVRAVALDALDRAICTVIPCERIRHDAAAFVDVTGEGKEDDFGQFVSIASRDESSTAAEISGGIVSRRSRLLDSKAANFRLDTFECAVLAPLSSLYNFGHSLELRCGSLKILVHVLERHGEKLYHSWPSILELLRSVANTSEKDLVPLGFQNVRVIMNDGMLSIPAHALDMCIEVAGAYGAQKTDVNISLTAIGLLWTVADFCARGVDHGVIDSIEGKPTRRNSLSGESFSRQLSPRRNSLGSSAAGSVKFEPKTVEIARDTTIPKGLTKRADMDFDGLLLAVYGVIQGLGTDERPEVRNSAIRTLFQSMSGHGFKLSVSMWRHCLWNLMFPLVETVRHLAAISSKDEIGEQLGTQGGKTVHMLVHHSRNTAQKQWDETIVLLLGGLSKLIKPYFHFFQSMQDFEKGWENILSFVRESVMHGSKEVGLAAVSSLHNILLPQLTKGVLPRLYFDTAFQTYEAIVSCTRTSENRVATKARQELVQSLGELYVHGYTVFDPKTYVQLLSMVDVCTRYPLTKGERFQAAAAGILLPLQRTVLEVLPVLKPIDESLQYLWPVYLRQILSYLPGGESLTGEHCISRLSELNKGSQDGVSAALTMNGHGVPKISPRSRNSSAKDLSALSASPDFCRMSSVFCEKAVVVLVQLYQLAPPSVKILVQPEVVASLGRCMATRRDYPAEELWRTAVGSFNHVVQESLIPDVPDPVRSPDGKVHSRQKFWNHLADVYENFLIGACGRVFSNTSADGTDTQQQQAADEVLEASVLDVLCEKSLSSCQDAPQEVIGRLVEIIDRCGARISLLPLQSVSLLPINCGRFSLACLQRLFKLCSAPPDVSEFSSQVTVSRLAISVLVGRCKSILRQFQVDEKESGEKRLPQMRIDELKLVLKELNTLVLHPATAAALDVPISRRDHSRQSESTTPTSTRTSEMKLGTTTVWTRGHALLLFTPVCELVGSRVSGVSDLLVVLLRNLGTELGV</sequence>
<evidence type="ECO:0000313" key="7">
    <source>
        <dbReference type="EMBL" id="KAL3691163.1"/>
    </source>
</evidence>
<dbReference type="Pfam" id="PF16206">
    <property type="entry name" value="Mon2_C"/>
    <property type="match status" value="3"/>
</dbReference>
<proteinExistence type="predicted"/>
<feature type="region of interest" description="Disordered" evidence="3">
    <location>
        <begin position="1728"/>
        <end position="1749"/>
    </location>
</feature>
<feature type="domain" description="Mon2/Sec7/BIG1-like dimerisation and cyclophilin-binding" evidence="6">
    <location>
        <begin position="58"/>
        <end position="228"/>
    </location>
</feature>
<evidence type="ECO:0000256" key="1">
    <source>
        <dbReference type="ARBA" id="ARBA00022448"/>
    </source>
</evidence>
<dbReference type="InterPro" id="IPR032817">
    <property type="entry name" value="Mon2_C"/>
</dbReference>
<dbReference type="InterPro" id="IPR032691">
    <property type="entry name" value="Mon2/Sec7/BIG1-like_HUS"/>
</dbReference>
<organism evidence="7 8">
    <name type="scientific">Riccia sorocarpa</name>
    <dbReference type="NCBI Taxonomy" id="122646"/>
    <lineage>
        <taxon>Eukaryota</taxon>
        <taxon>Viridiplantae</taxon>
        <taxon>Streptophyta</taxon>
        <taxon>Embryophyta</taxon>
        <taxon>Marchantiophyta</taxon>
        <taxon>Marchantiopsida</taxon>
        <taxon>Marchantiidae</taxon>
        <taxon>Marchantiales</taxon>
        <taxon>Ricciaceae</taxon>
        <taxon>Riccia</taxon>
    </lineage>
</organism>
<dbReference type="InterPro" id="IPR032629">
    <property type="entry name" value="DCB_dom"/>
</dbReference>
<dbReference type="PANTHER" id="PTHR34199:SF4">
    <property type="entry name" value="ARM REPEAT SUPERFAMILY PROTEIN"/>
    <property type="match status" value="1"/>
</dbReference>
<dbReference type="Pfam" id="PF16213">
    <property type="entry name" value="DCB"/>
    <property type="match status" value="1"/>
</dbReference>
<dbReference type="GO" id="GO:0015031">
    <property type="term" value="P:protein transport"/>
    <property type="evidence" value="ECO:0007669"/>
    <property type="project" value="UniProtKB-KW"/>
</dbReference>
<dbReference type="InterPro" id="IPR016024">
    <property type="entry name" value="ARM-type_fold"/>
</dbReference>
<feature type="domain" description="Mon2/Sec7/BIG1-like HUS" evidence="4">
    <location>
        <begin position="288"/>
        <end position="442"/>
    </location>
</feature>
<dbReference type="SUPFAM" id="SSF48371">
    <property type="entry name" value="ARM repeat"/>
    <property type="match status" value="1"/>
</dbReference>
<dbReference type="Pfam" id="PF12783">
    <property type="entry name" value="Sec7-like_HUS"/>
    <property type="match status" value="1"/>
</dbReference>